<gene>
    <name evidence="7" type="ORF">D9756_000257</name>
</gene>
<dbReference type="InterPro" id="IPR007203">
    <property type="entry name" value="ORMDL"/>
</dbReference>
<keyword evidence="3 6" id="KW-1133">Transmembrane helix</keyword>
<evidence type="ECO:0008006" key="9">
    <source>
        <dbReference type="Google" id="ProtNLM"/>
    </source>
</evidence>
<keyword evidence="4 6" id="KW-0472">Membrane</keyword>
<evidence type="ECO:0000256" key="6">
    <source>
        <dbReference type="SAM" id="Phobius"/>
    </source>
</evidence>
<evidence type="ECO:0000313" key="7">
    <source>
        <dbReference type="EMBL" id="KAF5363991.1"/>
    </source>
</evidence>
<evidence type="ECO:0000256" key="5">
    <source>
        <dbReference type="SAM" id="MobiDB-lite"/>
    </source>
</evidence>
<evidence type="ECO:0000256" key="2">
    <source>
        <dbReference type="ARBA" id="ARBA00022692"/>
    </source>
</evidence>
<dbReference type="AlphaFoldDB" id="A0A8H5GFF5"/>
<keyword evidence="2 6" id="KW-0812">Transmembrane</keyword>
<comment type="subcellular location">
    <subcellularLocation>
        <location evidence="1">Membrane</location>
        <topology evidence="1">Multi-pass membrane protein</topology>
    </subcellularLocation>
</comment>
<dbReference type="EMBL" id="JAACJO010000001">
    <property type="protein sequence ID" value="KAF5363991.1"/>
    <property type="molecule type" value="Genomic_DNA"/>
</dbReference>
<feature type="region of interest" description="Disordered" evidence="5">
    <location>
        <begin position="229"/>
        <end position="265"/>
    </location>
</feature>
<dbReference type="PANTHER" id="PTHR12665">
    <property type="entry name" value="ORMDL PROTEINS"/>
    <property type="match status" value="1"/>
</dbReference>
<organism evidence="7 8">
    <name type="scientific">Leucocoprinus leucothites</name>
    <dbReference type="NCBI Taxonomy" id="201217"/>
    <lineage>
        <taxon>Eukaryota</taxon>
        <taxon>Fungi</taxon>
        <taxon>Dikarya</taxon>
        <taxon>Basidiomycota</taxon>
        <taxon>Agaricomycotina</taxon>
        <taxon>Agaricomycetes</taxon>
        <taxon>Agaricomycetidae</taxon>
        <taxon>Agaricales</taxon>
        <taxon>Agaricineae</taxon>
        <taxon>Agaricaceae</taxon>
        <taxon>Leucocoprinus</taxon>
    </lineage>
</organism>
<evidence type="ECO:0000313" key="8">
    <source>
        <dbReference type="Proteomes" id="UP000559027"/>
    </source>
</evidence>
<evidence type="ECO:0000256" key="3">
    <source>
        <dbReference type="ARBA" id="ARBA00022989"/>
    </source>
</evidence>
<dbReference type="OrthoDB" id="1932233at2759"/>
<reference evidence="7 8" key="1">
    <citation type="journal article" date="2020" name="ISME J.">
        <title>Uncovering the hidden diversity of litter-decomposition mechanisms in mushroom-forming fungi.</title>
        <authorList>
            <person name="Floudas D."/>
            <person name="Bentzer J."/>
            <person name="Ahren D."/>
            <person name="Johansson T."/>
            <person name="Persson P."/>
            <person name="Tunlid A."/>
        </authorList>
    </citation>
    <scope>NUCLEOTIDE SEQUENCE [LARGE SCALE GENOMIC DNA]</scope>
    <source>
        <strain evidence="7 8">CBS 146.42</strain>
    </source>
</reference>
<sequence length="265" mass="29200">MSRSTTTKLPARLDLSAPQHIRARGRSSSIVKLDEVKDRGAEDALDRNAYLNINADWVNAKGAWLIHVVLIISGKVIIDTIPGMTQQISWTLVNLLYLALSYLMFHGVTGIPFGSDLHGGAYDDLTLWEQIDDGAQYTPAKKWLLCLPIGLFLASTHYTNYHPWFFAINLTALVIVLIPKLPQASPFDTIAPHPPQELDLITHLLLINPQFHRQRVRFMSEGTGSGFATPVSASFPPSGSTTPVLESSSPSFSRGPTTITEAHFK</sequence>
<dbReference type="Proteomes" id="UP000559027">
    <property type="component" value="Unassembled WGS sequence"/>
</dbReference>
<feature type="transmembrane region" description="Helical" evidence="6">
    <location>
        <begin position="90"/>
        <end position="108"/>
    </location>
</feature>
<accession>A0A8H5GFF5</accession>
<evidence type="ECO:0000256" key="1">
    <source>
        <dbReference type="ARBA" id="ARBA00004141"/>
    </source>
</evidence>
<evidence type="ECO:0000256" key="4">
    <source>
        <dbReference type="ARBA" id="ARBA00023136"/>
    </source>
</evidence>
<name>A0A8H5GFF5_9AGAR</name>
<comment type="caution">
    <text evidence="7">The sequence shown here is derived from an EMBL/GenBank/DDBJ whole genome shotgun (WGS) entry which is preliminary data.</text>
</comment>
<dbReference type="GO" id="GO:0005789">
    <property type="term" value="C:endoplasmic reticulum membrane"/>
    <property type="evidence" value="ECO:0007669"/>
    <property type="project" value="InterPro"/>
</dbReference>
<keyword evidence="8" id="KW-1185">Reference proteome</keyword>
<dbReference type="Pfam" id="PF04061">
    <property type="entry name" value="ORMDL"/>
    <property type="match status" value="1"/>
</dbReference>
<protein>
    <recommendedName>
        <fullName evidence="9">Orm1 type endoplasmic reticulum protein</fullName>
    </recommendedName>
</protein>
<proteinExistence type="predicted"/>
<feature type="compositionally biased region" description="Polar residues" evidence="5">
    <location>
        <begin position="231"/>
        <end position="265"/>
    </location>
</feature>
<feature type="transmembrane region" description="Helical" evidence="6">
    <location>
        <begin position="161"/>
        <end position="178"/>
    </location>
</feature>